<dbReference type="InterPro" id="IPR027417">
    <property type="entry name" value="P-loop_NTPase"/>
</dbReference>
<dbReference type="PANTHER" id="PTHR43335:SF4">
    <property type="entry name" value="ABC TRANSPORTER, ATP-BINDING PROTEIN"/>
    <property type="match status" value="1"/>
</dbReference>
<evidence type="ECO:0000256" key="4">
    <source>
        <dbReference type="ARBA" id="ARBA00022840"/>
    </source>
</evidence>
<dbReference type="GO" id="GO:0005524">
    <property type="term" value="F:ATP binding"/>
    <property type="evidence" value="ECO:0007669"/>
    <property type="project" value="UniProtKB-KW"/>
</dbReference>
<dbReference type="CDD" id="cd03268">
    <property type="entry name" value="ABC_BcrA_bacitracin_resist"/>
    <property type="match status" value="1"/>
</dbReference>
<dbReference type="PANTHER" id="PTHR43335">
    <property type="entry name" value="ABC TRANSPORTER, ATP-BINDING PROTEIN"/>
    <property type="match status" value="1"/>
</dbReference>
<reference evidence="6 7" key="1">
    <citation type="submission" date="2020-08" db="EMBL/GenBank/DDBJ databases">
        <title>Genomic Encyclopedia of Type Strains, Phase IV (KMG-IV): sequencing the most valuable type-strain genomes for metagenomic binning, comparative biology and taxonomic classification.</title>
        <authorList>
            <person name="Goeker M."/>
        </authorList>
    </citation>
    <scope>NUCLEOTIDE SEQUENCE [LARGE SCALE GENOMIC DNA]</scope>
    <source>
        <strain evidence="6 7">DSM 12027</strain>
    </source>
</reference>
<dbReference type="Proteomes" id="UP000629870">
    <property type="component" value="Unassembled WGS sequence"/>
</dbReference>
<dbReference type="Gene3D" id="3.40.50.300">
    <property type="entry name" value="P-loop containing nucleotide triphosphate hydrolases"/>
    <property type="match status" value="1"/>
</dbReference>
<evidence type="ECO:0000313" key="6">
    <source>
        <dbReference type="EMBL" id="MBB6015987.1"/>
    </source>
</evidence>
<keyword evidence="3" id="KW-0547">Nucleotide-binding</keyword>
<dbReference type="RefSeq" id="WP_170213836.1">
    <property type="nucleotide sequence ID" value="NZ_JACHEW010000004.1"/>
</dbReference>
<keyword evidence="2" id="KW-0813">Transport</keyword>
<evidence type="ECO:0000256" key="3">
    <source>
        <dbReference type="ARBA" id="ARBA00022741"/>
    </source>
</evidence>
<evidence type="ECO:0000256" key="2">
    <source>
        <dbReference type="ARBA" id="ARBA00022448"/>
    </source>
</evidence>
<dbReference type="InterPro" id="IPR017871">
    <property type="entry name" value="ABC_transporter-like_CS"/>
</dbReference>
<gene>
    <name evidence="6" type="ORF">HNQ04_001219</name>
</gene>
<name>A0ABR6NPM1_9DEIO</name>
<dbReference type="SMART" id="SM00382">
    <property type="entry name" value="AAA"/>
    <property type="match status" value="1"/>
</dbReference>
<evidence type="ECO:0000259" key="5">
    <source>
        <dbReference type="PROSITE" id="PS50893"/>
    </source>
</evidence>
<organism evidence="6 7">
    <name type="scientific">Deinococcus radiopugnans ATCC 19172</name>
    <dbReference type="NCBI Taxonomy" id="585398"/>
    <lineage>
        <taxon>Bacteria</taxon>
        <taxon>Thermotogati</taxon>
        <taxon>Deinococcota</taxon>
        <taxon>Deinococci</taxon>
        <taxon>Deinococcales</taxon>
        <taxon>Deinococcaceae</taxon>
        <taxon>Deinococcus</taxon>
    </lineage>
</organism>
<keyword evidence="7" id="KW-1185">Reference proteome</keyword>
<keyword evidence="4 6" id="KW-0067">ATP-binding</keyword>
<comment type="caution">
    <text evidence="6">The sequence shown here is derived from an EMBL/GenBank/DDBJ whole genome shotgun (WGS) entry which is preliminary data.</text>
</comment>
<protein>
    <submittedName>
        <fullName evidence="6">ABC-2 type transport system ATP-binding protein</fullName>
    </submittedName>
</protein>
<sequence length="297" mass="32007">MDAPPLATQGLTKIYGRRRTVHNVNLHVPQGALYALLGPNGAGKTTTLRCLLGLTRPTSGTCLVLGQDVRRPEARRQVAGMIDAPAFYPNLTPAENLRVVAELRGVPFRQALDTLGTVDLRGAAHRPARTFSLGMKQRLGIALALVGDPAILILDEPQNGLDPQGMLDMRTLLKDLQRRGHTVVVSSHLLGEVQQFADHVGIMRQSELVLQDTFQAFAGRAATHLELETPDGVTARQVLDRAGISAQVQGDRLLLPSTQDQAGVARLLLDAGLTWTRLAPSGTSLDRLYFDLTGDAA</sequence>
<dbReference type="SUPFAM" id="SSF52540">
    <property type="entry name" value="P-loop containing nucleoside triphosphate hydrolases"/>
    <property type="match status" value="1"/>
</dbReference>
<dbReference type="PROSITE" id="PS50893">
    <property type="entry name" value="ABC_TRANSPORTER_2"/>
    <property type="match status" value="1"/>
</dbReference>
<accession>A0ABR6NPM1</accession>
<dbReference type="EMBL" id="JACHEW010000004">
    <property type="protein sequence ID" value="MBB6015987.1"/>
    <property type="molecule type" value="Genomic_DNA"/>
</dbReference>
<dbReference type="Pfam" id="PF00005">
    <property type="entry name" value="ABC_tran"/>
    <property type="match status" value="1"/>
</dbReference>
<dbReference type="InterPro" id="IPR003439">
    <property type="entry name" value="ABC_transporter-like_ATP-bd"/>
</dbReference>
<proteinExistence type="inferred from homology"/>
<feature type="domain" description="ABC transporter" evidence="5">
    <location>
        <begin position="6"/>
        <end position="230"/>
    </location>
</feature>
<evidence type="ECO:0000313" key="7">
    <source>
        <dbReference type="Proteomes" id="UP000629870"/>
    </source>
</evidence>
<comment type="similarity">
    <text evidence="1">Belongs to the ABC transporter superfamily.</text>
</comment>
<dbReference type="InterPro" id="IPR003593">
    <property type="entry name" value="AAA+_ATPase"/>
</dbReference>
<evidence type="ECO:0000256" key="1">
    <source>
        <dbReference type="ARBA" id="ARBA00005417"/>
    </source>
</evidence>
<dbReference type="PROSITE" id="PS00211">
    <property type="entry name" value="ABC_TRANSPORTER_1"/>
    <property type="match status" value="1"/>
</dbReference>